<dbReference type="STRING" id="1802385.A2856_03395"/>
<dbReference type="Proteomes" id="UP000177885">
    <property type="component" value="Unassembled WGS sequence"/>
</dbReference>
<sequence length="129" mass="14584">MDDKDKLALAQSRMDQLQRLQAHDEHCRWQPLSSVLVRWADDLSTHPQLVLAPKPPEFPEAGFEWFHASVTRFVRIALETDEAKAMLILKEAVAVSDAFEKKVGKRMLNDESVGYIMLLIDPPRSSAAA</sequence>
<proteinExistence type="predicted"/>
<dbReference type="AlphaFoldDB" id="A0A1F7TMK3"/>
<reference evidence="1 2" key="1">
    <citation type="journal article" date="2016" name="Nat. Commun.">
        <title>Thousands of microbial genomes shed light on interconnected biogeochemical processes in an aquifer system.</title>
        <authorList>
            <person name="Anantharaman K."/>
            <person name="Brown C.T."/>
            <person name="Hug L.A."/>
            <person name="Sharon I."/>
            <person name="Castelle C.J."/>
            <person name="Probst A.J."/>
            <person name="Thomas B.C."/>
            <person name="Singh A."/>
            <person name="Wilkins M.J."/>
            <person name="Karaoz U."/>
            <person name="Brodie E.L."/>
            <person name="Williams K.H."/>
            <person name="Hubbard S.S."/>
            <person name="Banfield J.F."/>
        </authorList>
    </citation>
    <scope>NUCLEOTIDE SEQUENCE [LARGE SCALE GENOMIC DNA]</scope>
</reference>
<name>A0A1F7TMK3_9BACT</name>
<accession>A0A1F7TMK3</accession>
<comment type="caution">
    <text evidence="1">The sequence shown here is derived from an EMBL/GenBank/DDBJ whole genome shotgun (WGS) entry which is preliminary data.</text>
</comment>
<organism evidence="1 2">
    <name type="scientific">Candidatus Uhrbacteria bacterium RIFCSPHIGHO2_01_FULL_63_20</name>
    <dbReference type="NCBI Taxonomy" id="1802385"/>
    <lineage>
        <taxon>Bacteria</taxon>
        <taxon>Candidatus Uhriibacteriota</taxon>
    </lineage>
</organism>
<protein>
    <submittedName>
        <fullName evidence="1">Uncharacterized protein</fullName>
    </submittedName>
</protein>
<evidence type="ECO:0000313" key="1">
    <source>
        <dbReference type="EMBL" id="OGL66784.1"/>
    </source>
</evidence>
<dbReference type="EMBL" id="MGDT01000006">
    <property type="protein sequence ID" value="OGL66784.1"/>
    <property type="molecule type" value="Genomic_DNA"/>
</dbReference>
<gene>
    <name evidence="1" type="ORF">A2856_03395</name>
</gene>
<evidence type="ECO:0000313" key="2">
    <source>
        <dbReference type="Proteomes" id="UP000177885"/>
    </source>
</evidence>